<dbReference type="InterPro" id="IPR026960">
    <property type="entry name" value="RVT-Znf"/>
</dbReference>
<evidence type="ECO:0000256" key="1">
    <source>
        <dbReference type="SAM" id="MobiDB-lite"/>
    </source>
</evidence>
<dbReference type="CDD" id="cd01650">
    <property type="entry name" value="RT_nLTR_like"/>
    <property type="match status" value="1"/>
</dbReference>
<dbReference type="VEuPathDB" id="FungiDB:RO3G_01429"/>
<dbReference type="InParanoid" id="I1BKJ5"/>
<dbReference type="RefSeq" id="XP_067512121.1">
    <property type="nucleotide sequence ID" value="XM_067656020.1"/>
</dbReference>
<sequence length="1050" mass="121287">MLEPPPQWDHFKFMPKGFIQNFTHKLHAKRDCKQDYLQGRRRLLLRQQYIDHATDALKHVESQLDQMYESTASTLALRSGSRWREHGERLNSYFYRTIKSRRQKQAIHELQSSDGQLVRSTQQLNDCAKQFYEKLYSAEPIQTEAMEEILNHIPPSNCFNEDVDNALTSSWTEEEILAYVSKTPRNSSLGVDGIPYEILQILLQHPFFRNLFAKILNIALKESNFPSTWQQTVVVLLPKKGERSQLKNWRPISLICADAKIFTRLLATRVNEVLPLLIDIHQTGFMPERFIADNGATTRLIINIAERFKLPGIALLLDQEKAYDRVHPQYLKACLERFEFPSTLVTSILSLFFGTSLCINVNGFLTTSIQQARGLRQGDPLSPLLFNLAIEPFLRSIWSSSLISGFTFPRSTQSGLSNLARSSPPVKALAYADDVLVFLKGPTELQVLLQLVSLYGRASNAKLNHHKTLAVSLSGEEQLEWRTMLNANCILQWHDNKDSTAAIYLGYPLTSSTQQMSNYLDSIITKVKRHADILAQRGLSIQGRSMVANSLLLSRIWHSIRILCPPQSFFQRIRSVIIKFLRYKNFPSVKFQDCRRPRNEGVQQRKYLYADPYWKSLLVKDVYGFNVIDAEEDFFVTLKSSPNCAIGGFISSFGFQRPASQFDSLFSSPLPDGTPVEDLSTKWFRNLDMLPLDSLPPTYPRASKSSWNKFWHVSIPHPARTILWRLYHSKLPTRSHLHKIMPRCITDEGCMMCGAIETNEHFLWSCPVKRPIWDTLTQRFLEQPSKLSFDQICCIHTTNKFLLYILYLAKQNKSTIQTTAKTLSHWKLDIYHVTTCEILSLWRLHWKYIFEDTPFWANEVTARVTVLLGRIHNENLHRQEMYSARRRFSASSISQLSSTSGKSSESGSSKEKHEEKGIRVIRLVKKICLQSLAVSGQEQALMQLSTTFTTYLPSLYDMPDTTILQIITHVGDSVRVHIICGFYQNARYEGNVKRFILYYYPENSTVVVIFLAYEQNKNRLRDRNSNYYWIKIIAPKNYGLLRQIPYMKQR</sequence>
<dbReference type="InterPro" id="IPR000477">
    <property type="entry name" value="RT_dom"/>
</dbReference>
<organism evidence="3 4">
    <name type="scientific">Rhizopus delemar (strain RA 99-880 / ATCC MYA-4621 / FGSC 9543 / NRRL 43880)</name>
    <name type="common">Mucormycosis agent</name>
    <name type="synonym">Rhizopus arrhizus var. delemar</name>
    <dbReference type="NCBI Taxonomy" id="246409"/>
    <lineage>
        <taxon>Eukaryota</taxon>
        <taxon>Fungi</taxon>
        <taxon>Fungi incertae sedis</taxon>
        <taxon>Mucoromycota</taxon>
        <taxon>Mucoromycotina</taxon>
        <taxon>Mucoromycetes</taxon>
        <taxon>Mucorales</taxon>
        <taxon>Mucorineae</taxon>
        <taxon>Rhizopodaceae</taxon>
        <taxon>Rhizopus</taxon>
    </lineage>
</organism>
<dbReference type="EMBL" id="CH476732">
    <property type="protein sequence ID" value="EIE76725.1"/>
    <property type="molecule type" value="Genomic_DNA"/>
</dbReference>
<reference evidence="3 4" key="1">
    <citation type="journal article" date="2009" name="PLoS Genet.">
        <title>Genomic analysis of the basal lineage fungus Rhizopus oryzae reveals a whole-genome duplication.</title>
        <authorList>
            <person name="Ma L.-J."/>
            <person name="Ibrahim A.S."/>
            <person name="Skory C."/>
            <person name="Grabherr M.G."/>
            <person name="Burger G."/>
            <person name="Butler M."/>
            <person name="Elias M."/>
            <person name="Idnurm A."/>
            <person name="Lang B.F."/>
            <person name="Sone T."/>
            <person name="Abe A."/>
            <person name="Calvo S.E."/>
            <person name="Corrochano L.M."/>
            <person name="Engels R."/>
            <person name="Fu J."/>
            <person name="Hansberg W."/>
            <person name="Kim J.-M."/>
            <person name="Kodira C.D."/>
            <person name="Koehrsen M.J."/>
            <person name="Liu B."/>
            <person name="Miranda-Saavedra D."/>
            <person name="O'Leary S."/>
            <person name="Ortiz-Castellanos L."/>
            <person name="Poulter R."/>
            <person name="Rodriguez-Romero J."/>
            <person name="Ruiz-Herrera J."/>
            <person name="Shen Y.-Q."/>
            <person name="Zeng Q."/>
            <person name="Galagan J."/>
            <person name="Birren B.W."/>
            <person name="Cuomo C.A."/>
            <person name="Wickes B.L."/>
        </authorList>
    </citation>
    <scope>NUCLEOTIDE SEQUENCE [LARGE SCALE GENOMIC DNA]</scope>
    <source>
        <strain evidence="4">RA 99-880 / ATCC MYA-4621 / FGSC 9543 / NRRL 43880</strain>
    </source>
</reference>
<proteinExistence type="predicted"/>
<dbReference type="Pfam" id="PF13966">
    <property type="entry name" value="zf-RVT"/>
    <property type="match status" value="1"/>
</dbReference>
<feature type="domain" description="Reverse transcriptase" evidence="2">
    <location>
        <begin position="218"/>
        <end position="509"/>
    </location>
</feature>
<keyword evidence="4" id="KW-1185">Reference proteome</keyword>
<dbReference type="Proteomes" id="UP000009138">
    <property type="component" value="Unassembled WGS sequence"/>
</dbReference>
<dbReference type="eggNOG" id="KOG1075">
    <property type="taxonomic scope" value="Eukaryota"/>
</dbReference>
<dbReference type="Pfam" id="PF00078">
    <property type="entry name" value="RVT_1"/>
    <property type="match status" value="1"/>
</dbReference>
<name>I1BKJ5_RHIO9</name>
<dbReference type="AlphaFoldDB" id="I1BKJ5"/>
<protein>
    <recommendedName>
        <fullName evidence="2">Reverse transcriptase domain-containing protein</fullName>
    </recommendedName>
</protein>
<dbReference type="InterPro" id="IPR043502">
    <property type="entry name" value="DNA/RNA_pol_sf"/>
</dbReference>
<feature type="region of interest" description="Disordered" evidence="1">
    <location>
        <begin position="893"/>
        <end position="913"/>
    </location>
</feature>
<evidence type="ECO:0000259" key="2">
    <source>
        <dbReference type="PROSITE" id="PS50878"/>
    </source>
</evidence>
<dbReference type="SUPFAM" id="SSF56672">
    <property type="entry name" value="DNA/RNA polymerases"/>
    <property type="match status" value="1"/>
</dbReference>
<dbReference type="PROSITE" id="PS50878">
    <property type="entry name" value="RT_POL"/>
    <property type="match status" value="1"/>
</dbReference>
<dbReference type="PANTHER" id="PTHR19446">
    <property type="entry name" value="REVERSE TRANSCRIPTASES"/>
    <property type="match status" value="1"/>
</dbReference>
<dbReference type="OMA" id="WVHYLER"/>
<evidence type="ECO:0000313" key="4">
    <source>
        <dbReference type="Proteomes" id="UP000009138"/>
    </source>
</evidence>
<gene>
    <name evidence="3" type="ORF">RO3G_01429</name>
</gene>
<dbReference type="GeneID" id="93608401"/>
<dbReference type="STRING" id="246409.I1BKJ5"/>
<evidence type="ECO:0000313" key="3">
    <source>
        <dbReference type="EMBL" id="EIE76725.1"/>
    </source>
</evidence>
<accession>I1BKJ5</accession>
<feature type="compositionally biased region" description="Low complexity" evidence="1">
    <location>
        <begin position="893"/>
        <end position="907"/>
    </location>
</feature>